<dbReference type="AlphaFoldDB" id="A0A939LVK0"/>
<gene>
    <name evidence="6" type="ORF">J4H91_01380</name>
</gene>
<dbReference type="CDD" id="cd03216">
    <property type="entry name" value="ABC_Carb_Monos_I"/>
    <property type="match status" value="1"/>
</dbReference>
<dbReference type="Pfam" id="PF00005">
    <property type="entry name" value="ABC_tran"/>
    <property type="match status" value="2"/>
</dbReference>
<dbReference type="SUPFAM" id="SSF52540">
    <property type="entry name" value="P-loop containing nucleoside triphosphate hydrolases"/>
    <property type="match status" value="2"/>
</dbReference>
<evidence type="ECO:0000256" key="4">
    <source>
        <dbReference type="ARBA" id="ARBA00022840"/>
    </source>
</evidence>
<dbReference type="GO" id="GO:0016887">
    <property type="term" value="F:ATP hydrolysis activity"/>
    <property type="evidence" value="ECO:0007669"/>
    <property type="project" value="InterPro"/>
</dbReference>
<feature type="domain" description="ABC transporter" evidence="5">
    <location>
        <begin position="256"/>
        <end position="496"/>
    </location>
</feature>
<protein>
    <submittedName>
        <fullName evidence="6">Sugar ABC transporter ATP-binding protein</fullName>
    </submittedName>
</protein>
<dbReference type="PROSITE" id="PS00211">
    <property type="entry name" value="ABC_TRANSPORTER_1"/>
    <property type="match status" value="1"/>
</dbReference>
<dbReference type="InterPro" id="IPR017871">
    <property type="entry name" value="ABC_transporter-like_CS"/>
</dbReference>
<keyword evidence="4 6" id="KW-0067">ATP-binding</keyword>
<dbReference type="InterPro" id="IPR003439">
    <property type="entry name" value="ABC_transporter-like_ATP-bd"/>
</dbReference>
<dbReference type="InterPro" id="IPR027417">
    <property type="entry name" value="P-loop_NTPase"/>
</dbReference>
<evidence type="ECO:0000259" key="5">
    <source>
        <dbReference type="PROSITE" id="PS50893"/>
    </source>
</evidence>
<organism evidence="6 7">
    <name type="scientific">Leucobacter ruminantium</name>
    <dbReference type="NCBI Taxonomy" id="1289170"/>
    <lineage>
        <taxon>Bacteria</taxon>
        <taxon>Bacillati</taxon>
        <taxon>Actinomycetota</taxon>
        <taxon>Actinomycetes</taxon>
        <taxon>Micrococcales</taxon>
        <taxon>Microbacteriaceae</taxon>
        <taxon>Leucobacter</taxon>
    </lineage>
</organism>
<keyword evidence="3" id="KW-0547">Nucleotide-binding</keyword>
<name>A0A939LVK0_9MICO</name>
<dbReference type="PROSITE" id="PS50893">
    <property type="entry name" value="ABC_TRANSPORTER_2"/>
    <property type="match status" value="2"/>
</dbReference>
<sequence>MSSDSRYAIRCEGVSKKFSGKYAVHRADLEVAAGSIHALVGENGAGKSTLLGMISGRLANDEGRVLVFGEELRAASPRDSRKHGLAVVYQELTMVPALTAAQNVFLGQLRSTAGFADDARMRARFLELCREFDVQIDPDAQARDLSISQQQIVEIMRGVQADSRILMLDEPSAALAESEREVLYRVLSKLKRDGTTIVFVSHNLDEVLALSDHITVMRDSEVVRSDPRAVWDKQSIVRAMVGKDAAIVRKPRQHELGEVEVRIGDVSLAGGLHGIDISARRGEIIGMWGLVGSGRTTFFRSLFGLIPQATGTVEIRGRRRPLPRSARQAIAAGIVMVPESRKAALVMGMDSISNYWLGRRPPGRFFVSSRQEEAPAKRVSEFFGFNARRLRDQVRNLSGGNQQKVLLAKWAGRDPHLFLIDEPTRGIDVGAKVEVLDSLRDLAADGATIIVTSSELEEVLAICDRLLVFSHGRVVHEVDMAEGETSVEEILKFGFGESKESA</sequence>
<dbReference type="GO" id="GO:0005524">
    <property type="term" value="F:ATP binding"/>
    <property type="evidence" value="ECO:0007669"/>
    <property type="project" value="UniProtKB-KW"/>
</dbReference>
<dbReference type="Gene3D" id="3.40.50.300">
    <property type="entry name" value="P-loop containing nucleotide triphosphate hydrolases"/>
    <property type="match status" value="2"/>
</dbReference>
<feature type="domain" description="ABC transporter" evidence="5">
    <location>
        <begin position="9"/>
        <end position="244"/>
    </location>
</feature>
<keyword evidence="1" id="KW-0813">Transport</keyword>
<dbReference type="PANTHER" id="PTHR43790">
    <property type="entry name" value="CARBOHYDRATE TRANSPORT ATP-BINDING PROTEIN MG119-RELATED"/>
    <property type="match status" value="1"/>
</dbReference>
<dbReference type="RefSeq" id="WP_208044448.1">
    <property type="nucleotide sequence ID" value="NZ_JAGDYL010000001.1"/>
</dbReference>
<dbReference type="CDD" id="cd03215">
    <property type="entry name" value="ABC_Carb_Monos_II"/>
    <property type="match status" value="1"/>
</dbReference>
<dbReference type="PANTHER" id="PTHR43790:SF9">
    <property type="entry name" value="GALACTOFURANOSE TRANSPORTER ATP-BINDING PROTEIN YTFR"/>
    <property type="match status" value="1"/>
</dbReference>
<evidence type="ECO:0000313" key="6">
    <source>
        <dbReference type="EMBL" id="MBO1803973.1"/>
    </source>
</evidence>
<dbReference type="EMBL" id="JAGDYL010000001">
    <property type="protein sequence ID" value="MBO1803973.1"/>
    <property type="molecule type" value="Genomic_DNA"/>
</dbReference>
<evidence type="ECO:0000256" key="1">
    <source>
        <dbReference type="ARBA" id="ARBA00022448"/>
    </source>
</evidence>
<comment type="caution">
    <text evidence="6">The sequence shown here is derived from an EMBL/GenBank/DDBJ whole genome shotgun (WGS) entry which is preliminary data.</text>
</comment>
<evidence type="ECO:0000256" key="2">
    <source>
        <dbReference type="ARBA" id="ARBA00022737"/>
    </source>
</evidence>
<keyword evidence="7" id="KW-1185">Reference proteome</keyword>
<dbReference type="InterPro" id="IPR003593">
    <property type="entry name" value="AAA+_ATPase"/>
</dbReference>
<dbReference type="InterPro" id="IPR050107">
    <property type="entry name" value="ABC_carbohydrate_import_ATPase"/>
</dbReference>
<dbReference type="Proteomes" id="UP000664398">
    <property type="component" value="Unassembled WGS sequence"/>
</dbReference>
<reference evidence="6" key="1">
    <citation type="submission" date="2021-03" db="EMBL/GenBank/DDBJ databases">
        <title>Leucobacter chromiisoli sp. nov., isolated from chromium-containing soil of chemical plant.</title>
        <authorList>
            <person name="Xu Z."/>
        </authorList>
    </citation>
    <scope>NUCLEOTIDE SEQUENCE</scope>
    <source>
        <strain evidence="6">A2</strain>
    </source>
</reference>
<accession>A0A939LVK0</accession>
<evidence type="ECO:0000313" key="7">
    <source>
        <dbReference type="Proteomes" id="UP000664398"/>
    </source>
</evidence>
<keyword evidence="2" id="KW-0677">Repeat</keyword>
<proteinExistence type="predicted"/>
<dbReference type="SMART" id="SM00382">
    <property type="entry name" value="AAA"/>
    <property type="match status" value="2"/>
</dbReference>
<evidence type="ECO:0000256" key="3">
    <source>
        <dbReference type="ARBA" id="ARBA00022741"/>
    </source>
</evidence>